<sequence length="294" mass="34128">MKIILGIPDLKIPVWTFKQPLMVNQLNWNNLSWENETWVDSGGYQIMVKGIKVEIEKVVEKYKILDATQYMSLDIPSNPCHKPSELNYKYFEYLYGVFDKKIVPVIHAYDVESIKKSIDFYSKYTDLVAFGGIIPPTLNKSGNKKLAVTIYHLVRKLWKGKIHVLGAGSPFMRKVYFNANSVDTSTYRIKGIHGMVIIPGKGERYVGERKIVWGTRRASEEELETLLSFLDRTNYPFPIRLDNWVDRSLINAWVLLNSEYEINNPLIEYSKKLDSFPEDEIEEEVNELCMRATI</sequence>
<dbReference type="GeneID" id="65556465"/>
<name>A0A8F5BZV2_9CREN</name>
<protein>
    <submittedName>
        <fullName evidence="1">tRNA-guanine(15) transglycosylase-like protein</fullName>
    </submittedName>
</protein>
<dbReference type="Proteomes" id="UP000694036">
    <property type="component" value="Chromosome"/>
</dbReference>
<proteinExistence type="predicted"/>
<gene>
    <name evidence="1" type="ORF">J5U22_01034</name>
</gene>
<accession>A0A8F5BZV2</accession>
<reference evidence="1 2" key="1">
    <citation type="journal article" date="2021" name="Environ. Microbiol.">
        <title>New insights into the diversity and evolution of the archaeal mobilome from three complete genomes of Saccharolobus shibatae.</title>
        <authorList>
            <person name="Medvedeva S."/>
            <person name="Brandt D."/>
            <person name="Cvirkaite-Krupovic V."/>
            <person name="Liu Y."/>
            <person name="Severinov K."/>
            <person name="Ishino S."/>
            <person name="Ishino Y."/>
            <person name="Prangishvili D."/>
            <person name="Kalinowski J."/>
            <person name="Krupovic M."/>
        </authorList>
    </citation>
    <scope>NUCLEOTIDE SEQUENCE [LARGE SCALE GENOMIC DNA]</scope>
    <source>
        <strain evidence="1 2">S38A</strain>
    </source>
</reference>
<evidence type="ECO:0000313" key="1">
    <source>
        <dbReference type="EMBL" id="QXJ34488.1"/>
    </source>
</evidence>
<dbReference type="EMBL" id="CP077713">
    <property type="protein sequence ID" value="QXJ34488.1"/>
    <property type="molecule type" value="Genomic_DNA"/>
</dbReference>
<evidence type="ECO:0000313" key="2">
    <source>
        <dbReference type="Proteomes" id="UP000694036"/>
    </source>
</evidence>
<keyword evidence="2" id="KW-1185">Reference proteome</keyword>
<dbReference type="AlphaFoldDB" id="A0A8F5BZV2"/>
<organism evidence="1 2">
    <name type="scientific">Saccharolobus shibatae</name>
    <dbReference type="NCBI Taxonomy" id="2286"/>
    <lineage>
        <taxon>Archaea</taxon>
        <taxon>Thermoproteota</taxon>
        <taxon>Thermoprotei</taxon>
        <taxon>Sulfolobales</taxon>
        <taxon>Sulfolobaceae</taxon>
        <taxon>Saccharolobus</taxon>
    </lineage>
</organism>
<dbReference type="RefSeq" id="WP_218259753.1">
    <property type="nucleotide sequence ID" value="NZ_CP077713.1"/>
</dbReference>